<keyword evidence="3" id="KW-1185">Reference proteome</keyword>
<dbReference type="Proteomes" id="UP000225972">
    <property type="component" value="Unassembled WGS sequence"/>
</dbReference>
<keyword evidence="1" id="KW-0812">Transmembrane</keyword>
<feature type="transmembrane region" description="Helical" evidence="1">
    <location>
        <begin position="27"/>
        <end position="44"/>
    </location>
</feature>
<feature type="transmembrane region" description="Helical" evidence="1">
    <location>
        <begin position="137"/>
        <end position="157"/>
    </location>
</feature>
<keyword evidence="1" id="KW-0472">Membrane</keyword>
<dbReference type="EMBL" id="FXXP01000001">
    <property type="protein sequence ID" value="SMX27603.1"/>
    <property type="molecule type" value="Genomic_DNA"/>
</dbReference>
<dbReference type="RefSeq" id="WP_208293318.1">
    <property type="nucleotide sequence ID" value="NZ_FXXP01000001.1"/>
</dbReference>
<evidence type="ECO:0000313" key="3">
    <source>
        <dbReference type="Proteomes" id="UP000225972"/>
    </source>
</evidence>
<protein>
    <recommendedName>
        <fullName evidence="4">DUF2938 domain-containing protein</fullName>
    </recommendedName>
</protein>
<evidence type="ECO:0000256" key="1">
    <source>
        <dbReference type="SAM" id="Phobius"/>
    </source>
</evidence>
<feature type="transmembrane region" description="Helical" evidence="1">
    <location>
        <begin position="101"/>
        <end position="125"/>
    </location>
</feature>
<sequence>MDWLLLGGAGIVATAVMDVSALVRAKLFGVGGLNYAFVGRWLLYMPRGRFFHQPIMNSASLRGELALGWVAHYAIGIALAWGLGALIGAERALEPNAVVHIGFGLVSVGLPFLIMQPGFGFGAVARKTPNPAQARKNSLIAHGAFGLGLFLTCWGIALMR</sequence>
<dbReference type="Pfam" id="PF11158">
    <property type="entry name" value="DUF2938"/>
    <property type="match status" value="1"/>
</dbReference>
<dbReference type="AlphaFoldDB" id="A0A238JB45"/>
<proteinExistence type="predicted"/>
<gene>
    <name evidence="2" type="ORF">TRP8649_01709</name>
</gene>
<dbReference type="InterPro" id="IPR021329">
    <property type="entry name" value="DUF2938"/>
</dbReference>
<reference evidence="3" key="1">
    <citation type="submission" date="2017-05" db="EMBL/GenBank/DDBJ databases">
        <authorList>
            <person name="Rodrigo-Torres L."/>
            <person name="Arahal R. D."/>
            <person name="Lucena T."/>
        </authorList>
    </citation>
    <scope>NUCLEOTIDE SEQUENCE [LARGE SCALE GENOMIC DNA]</scope>
    <source>
        <strain evidence="3">CECT 8649</strain>
    </source>
</reference>
<accession>A0A238JB45</accession>
<keyword evidence="1" id="KW-1133">Transmembrane helix</keyword>
<feature type="transmembrane region" description="Helical" evidence="1">
    <location>
        <begin position="65"/>
        <end position="89"/>
    </location>
</feature>
<evidence type="ECO:0008006" key="4">
    <source>
        <dbReference type="Google" id="ProtNLM"/>
    </source>
</evidence>
<name>A0A238JB45_9RHOB</name>
<organism evidence="2 3">
    <name type="scientific">Pelagimonas phthalicica</name>
    <dbReference type="NCBI Taxonomy" id="1037362"/>
    <lineage>
        <taxon>Bacteria</taxon>
        <taxon>Pseudomonadati</taxon>
        <taxon>Pseudomonadota</taxon>
        <taxon>Alphaproteobacteria</taxon>
        <taxon>Rhodobacterales</taxon>
        <taxon>Roseobacteraceae</taxon>
        <taxon>Pelagimonas</taxon>
    </lineage>
</organism>
<evidence type="ECO:0000313" key="2">
    <source>
        <dbReference type="EMBL" id="SMX27603.1"/>
    </source>
</evidence>